<dbReference type="InterPro" id="IPR029017">
    <property type="entry name" value="Enolase-like_N"/>
</dbReference>
<dbReference type="Gene3D" id="3.30.390.10">
    <property type="entry name" value="Enolase-like, N-terminal domain"/>
    <property type="match status" value="1"/>
</dbReference>
<dbReference type="SFLD" id="SFLDS00001">
    <property type="entry name" value="Enolase"/>
    <property type="match status" value="1"/>
</dbReference>
<dbReference type="GO" id="GO:0046872">
    <property type="term" value="F:metal ion binding"/>
    <property type="evidence" value="ECO:0007669"/>
    <property type="project" value="UniProtKB-KW"/>
</dbReference>
<dbReference type="InterPro" id="IPR029065">
    <property type="entry name" value="Enolase_C-like"/>
</dbReference>
<dbReference type="PROSITE" id="PS00909">
    <property type="entry name" value="MR_MLE_2"/>
    <property type="match status" value="1"/>
</dbReference>
<gene>
    <name evidence="3" type="ORF">EZ315_10860</name>
</gene>
<dbReference type="CDD" id="cd03320">
    <property type="entry name" value="OSBS"/>
    <property type="match status" value="1"/>
</dbReference>
<dbReference type="SUPFAM" id="SSF54826">
    <property type="entry name" value="Enolase N-terminal domain-like"/>
    <property type="match status" value="1"/>
</dbReference>
<dbReference type="SUPFAM" id="SSF51604">
    <property type="entry name" value="Enolase C-terminal domain-like"/>
    <property type="match status" value="1"/>
</dbReference>
<dbReference type="SFLD" id="SFLDG00180">
    <property type="entry name" value="muconate_cycloisomerase"/>
    <property type="match status" value="1"/>
</dbReference>
<dbReference type="PANTHER" id="PTHR48073:SF2">
    <property type="entry name" value="O-SUCCINYLBENZOATE SYNTHASE"/>
    <property type="match status" value="1"/>
</dbReference>
<dbReference type="SMART" id="SM00922">
    <property type="entry name" value="MR_MLE"/>
    <property type="match status" value="1"/>
</dbReference>
<reference evidence="3 4" key="1">
    <citation type="submission" date="2019-02" db="EMBL/GenBank/DDBJ databases">
        <title>Isolation and identification of novel species under the genus Muribaculum.</title>
        <authorList>
            <person name="Miyake S."/>
            <person name="Ding Y."/>
            <person name="Low A."/>
            <person name="Soh M."/>
            <person name="Seedorf H."/>
        </authorList>
    </citation>
    <scope>NUCLEOTIDE SEQUENCE [LARGE SCALE GENOMIC DNA]</scope>
    <source>
        <strain evidence="3 4">TLL-A3</strain>
    </source>
</reference>
<evidence type="ECO:0000313" key="4">
    <source>
        <dbReference type="Proteomes" id="UP000297635"/>
    </source>
</evidence>
<accession>A0A4Z0V4E2</accession>
<dbReference type="Pfam" id="PF13378">
    <property type="entry name" value="MR_MLE_C"/>
    <property type="match status" value="1"/>
</dbReference>
<name>A0A4Z0V4E2_9BACT</name>
<dbReference type="EMBL" id="SJSA01000002">
    <property type="protein sequence ID" value="TGG36361.1"/>
    <property type="molecule type" value="Genomic_DNA"/>
</dbReference>
<keyword evidence="4" id="KW-1185">Reference proteome</keyword>
<dbReference type="InterPro" id="IPR018110">
    <property type="entry name" value="Mandel_Rmase/mucon_lact_enz_CS"/>
</dbReference>
<dbReference type="GO" id="GO:0016854">
    <property type="term" value="F:racemase and epimerase activity"/>
    <property type="evidence" value="ECO:0007669"/>
    <property type="project" value="UniProtKB-ARBA"/>
</dbReference>
<evidence type="ECO:0000313" key="3">
    <source>
        <dbReference type="EMBL" id="TGG36361.1"/>
    </source>
</evidence>
<dbReference type="Proteomes" id="UP000297635">
    <property type="component" value="Unassembled WGS sequence"/>
</dbReference>
<feature type="domain" description="Mandelate racemase/muconate lactonizing enzyme C-terminal" evidence="2">
    <location>
        <begin position="130"/>
        <end position="226"/>
    </location>
</feature>
<dbReference type="AlphaFoldDB" id="A0A4Z0V4E2"/>
<dbReference type="InterPro" id="IPR036849">
    <property type="entry name" value="Enolase-like_C_sf"/>
</dbReference>
<organism evidence="3 4">
    <name type="scientific">Duncaniella freteri</name>
    <dbReference type="NCBI Taxonomy" id="2530391"/>
    <lineage>
        <taxon>Bacteria</taxon>
        <taxon>Pseudomonadati</taxon>
        <taxon>Bacteroidota</taxon>
        <taxon>Bacteroidia</taxon>
        <taxon>Bacteroidales</taxon>
        <taxon>Muribaculaceae</taxon>
        <taxon>Duncaniella</taxon>
    </lineage>
</organism>
<dbReference type="RefSeq" id="WP_135472100.1">
    <property type="nucleotide sequence ID" value="NZ_CASGTF010000058.1"/>
</dbReference>
<dbReference type="InterPro" id="IPR013342">
    <property type="entry name" value="Mandelate_racemase_C"/>
</dbReference>
<proteinExistence type="predicted"/>
<protein>
    <submittedName>
        <fullName evidence="3">O-succinylbenzoate synthase</fullName>
    </submittedName>
</protein>
<dbReference type="Gene3D" id="3.20.20.120">
    <property type="entry name" value="Enolase-like C-terminal domain"/>
    <property type="match status" value="1"/>
</dbReference>
<evidence type="ECO:0000256" key="1">
    <source>
        <dbReference type="ARBA" id="ARBA00022723"/>
    </source>
</evidence>
<dbReference type="GeneID" id="82150288"/>
<evidence type="ECO:0000259" key="2">
    <source>
        <dbReference type="SMART" id="SM00922"/>
    </source>
</evidence>
<sequence length="348" mass="39646">MRAEWLKYRLSFRFTAITSRERLSYKDTYYIKAWNESCPEVIGIGEAGLFRGLSSDDTPEYENILTDICKGINRYANNTESLSEYPSIRFGIESAIRDLMNGGNRCLFPSEWTSGKIPMTINGLIWMGDKATMRSRIDQKLKEGFSCIKVKIGGIDFNQELELLSYIRNQAPDIEIRLDANGAFRAEDALSRLDSLSRFRIHSIEQPIRQGQYDKMSHICSQSPIPIALDEELIGLNDNDSRIKMLETIRPHYIILKPTLTGGFTASDEWIDLAKERGIGWWATSALESNIGLNAIAQWIASHKPEMPQGLGTGQLYDNNIPSPLTLNGEKLWYDPDNNWDMQHIMHL</sequence>
<dbReference type="SFLD" id="SFLDF00009">
    <property type="entry name" value="o-succinylbenzoate_synthase"/>
    <property type="match status" value="1"/>
</dbReference>
<keyword evidence="1" id="KW-0479">Metal-binding</keyword>
<dbReference type="GO" id="GO:0009063">
    <property type="term" value="P:amino acid catabolic process"/>
    <property type="evidence" value="ECO:0007669"/>
    <property type="project" value="InterPro"/>
</dbReference>
<comment type="caution">
    <text evidence="3">The sequence shown here is derived from an EMBL/GenBank/DDBJ whole genome shotgun (WGS) entry which is preliminary data.</text>
</comment>
<dbReference type="PANTHER" id="PTHR48073">
    <property type="entry name" value="O-SUCCINYLBENZOATE SYNTHASE-RELATED"/>
    <property type="match status" value="1"/>
</dbReference>